<proteinExistence type="predicted"/>
<protein>
    <recommendedName>
        <fullName evidence="12">PTS system, mannose-specific IID component</fullName>
    </recommendedName>
</protein>
<dbReference type="PANTHER" id="PTHR32502:SF23">
    <property type="entry name" value="TRANSPORT PROTEIN, PTS SYSTEM"/>
    <property type="match status" value="1"/>
</dbReference>
<comment type="caution">
    <text evidence="10">The sequence shown here is derived from an EMBL/GenBank/DDBJ whole genome shotgun (WGS) entry which is preliminary data.</text>
</comment>
<gene>
    <name evidence="10" type="ORF">GCM10010967_55650</name>
</gene>
<dbReference type="RefSeq" id="WP_019945269.1">
    <property type="nucleotide sequence ID" value="NZ_BMLI01000004.1"/>
</dbReference>
<keyword evidence="5" id="KW-0598">Phosphotransferase system</keyword>
<feature type="transmembrane region" description="Helical" evidence="9">
    <location>
        <begin position="385"/>
        <end position="410"/>
    </location>
</feature>
<dbReference type="InterPro" id="IPR050303">
    <property type="entry name" value="GatZ_KbaZ_carbometab"/>
</dbReference>
<dbReference type="PROSITE" id="PS51108">
    <property type="entry name" value="PTS_EIID"/>
    <property type="match status" value="1"/>
</dbReference>
<dbReference type="Pfam" id="PF03613">
    <property type="entry name" value="EIID-AGA"/>
    <property type="match status" value="1"/>
</dbReference>
<keyword evidence="8 9" id="KW-0472">Membrane</keyword>
<evidence type="ECO:0000256" key="9">
    <source>
        <dbReference type="SAM" id="Phobius"/>
    </source>
</evidence>
<dbReference type="InterPro" id="IPR004700">
    <property type="entry name" value="PTS_IIC_man"/>
</dbReference>
<sequence>MLTSYILITLIAMFGHSEDFLGTTLLSRPLVLGPLVGLVLGDFQQGIVIGATLELIFMGNIKVGAAIPPDVITGGVLGTAFAILSGKGPAVALALAVPISILAEMVVSGLFVFRPVWNKRFDRYAETGDYRGVERLHILSGLLKPLLMGVVTLLALLLGSEAVKSFEETIPPWAHSGLQVAGNMLPALGFALLMNLMFNKEGAPYFFLGFILTSYLKLPMIAVGGLGVIAALIVTNITHKAQPVPANDSDFDDFDMDETPVMVKPKAALLTQGDIRSLFVRSMALEANFNFETWQNTGFAFAIIPVLKRLYRTKEGMARALKRHLQFFNTAPHGSTLIIGIAAAMEEQNAREQDFDEESINSVKTGLMGPLAGVFDSLFWGTIKVIAAGIGTSLALQGIALGPLLFLLIFNVPHLVLRYKLTFIGYETGTRFLQDLSKTNVMDKLKAGSSILGLMVVGAMPATLMAIRTPAMIGASDSAVPLQGVLDQIVPHIIPLALTFLVFYFVKRNVKTAYLLLGLLLLGFLGSVFNVFA</sequence>
<evidence type="ECO:0000313" key="10">
    <source>
        <dbReference type="EMBL" id="GGN12448.1"/>
    </source>
</evidence>
<feature type="transmembrane region" description="Helical" evidence="9">
    <location>
        <begin position="90"/>
        <end position="117"/>
    </location>
</feature>
<keyword evidence="7 9" id="KW-1133">Transmembrane helix</keyword>
<evidence type="ECO:0008006" key="12">
    <source>
        <dbReference type="Google" id="ProtNLM"/>
    </source>
</evidence>
<dbReference type="EMBL" id="BMLI01000004">
    <property type="protein sequence ID" value="GGN12448.1"/>
    <property type="molecule type" value="Genomic_DNA"/>
</dbReference>
<organism evidence="10 11">
    <name type="scientific">Dyadobacter beijingensis</name>
    <dbReference type="NCBI Taxonomy" id="365489"/>
    <lineage>
        <taxon>Bacteria</taxon>
        <taxon>Pseudomonadati</taxon>
        <taxon>Bacteroidota</taxon>
        <taxon>Cytophagia</taxon>
        <taxon>Cytophagales</taxon>
        <taxon>Spirosomataceae</taxon>
        <taxon>Dyadobacter</taxon>
    </lineage>
</organism>
<name>A0ABQ2INB8_9BACT</name>
<keyword evidence="11" id="KW-1185">Reference proteome</keyword>
<keyword evidence="3" id="KW-1003">Cell membrane</keyword>
<feature type="transmembrane region" description="Helical" evidence="9">
    <location>
        <begin position="489"/>
        <end position="506"/>
    </location>
</feature>
<reference evidence="11" key="1">
    <citation type="journal article" date="2019" name="Int. J. Syst. Evol. Microbiol.">
        <title>The Global Catalogue of Microorganisms (GCM) 10K type strain sequencing project: providing services to taxonomists for standard genome sequencing and annotation.</title>
        <authorList>
            <consortium name="The Broad Institute Genomics Platform"/>
            <consortium name="The Broad Institute Genome Sequencing Center for Infectious Disease"/>
            <person name="Wu L."/>
            <person name="Ma J."/>
        </authorList>
    </citation>
    <scope>NUCLEOTIDE SEQUENCE [LARGE SCALE GENOMIC DNA]</scope>
    <source>
        <strain evidence="11">CGMCC 1.6375</strain>
    </source>
</reference>
<dbReference type="Proteomes" id="UP000632339">
    <property type="component" value="Unassembled WGS sequence"/>
</dbReference>
<evidence type="ECO:0000256" key="8">
    <source>
        <dbReference type="ARBA" id="ARBA00023136"/>
    </source>
</evidence>
<accession>A0ABQ2INB8</accession>
<keyword evidence="2" id="KW-0813">Transport</keyword>
<keyword evidence="6 9" id="KW-0812">Transmembrane</keyword>
<evidence type="ECO:0000256" key="4">
    <source>
        <dbReference type="ARBA" id="ARBA00022597"/>
    </source>
</evidence>
<evidence type="ECO:0000256" key="2">
    <source>
        <dbReference type="ARBA" id="ARBA00022448"/>
    </source>
</evidence>
<feature type="transmembrane region" description="Helical" evidence="9">
    <location>
        <begin position="451"/>
        <end position="469"/>
    </location>
</feature>
<dbReference type="InterPro" id="IPR004704">
    <property type="entry name" value="PTS_IID_man"/>
</dbReference>
<dbReference type="PROSITE" id="PS51106">
    <property type="entry name" value="PTS_EIIC_TYPE_4"/>
    <property type="match status" value="1"/>
</dbReference>
<evidence type="ECO:0000256" key="5">
    <source>
        <dbReference type="ARBA" id="ARBA00022683"/>
    </source>
</evidence>
<feature type="transmembrane region" description="Helical" evidence="9">
    <location>
        <begin position="178"/>
        <end position="198"/>
    </location>
</feature>
<feature type="transmembrane region" description="Helical" evidence="9">
    <location>
        <begin position="138"/>
        <end position="158"/>
    </location>
</feature>
<evidence type="ECO:0000313" key="11">
    <source>
        <dbReference type="Proteomes" id="UP000632339"/>
    </source>
</evidence>
<evidence type="ECO:0000256" key="3">
    <source>
        <dbReference type="ARBA" id="ARBA00022475"/>
    </source>
</evidence>
<feature type="transmembrane region" description="Helical" evidence="9">
    <location>
        <begin position="205"/>
        <end position="234"/>
    </location>
</feature>
<keyword evidence="4" id="KW-0762">Sugar transport</keyword>
<feature type="transmembrane region" description="Helical" evidence="9">
    <location>
        <begin position="63"/>
        <end position="84"/>
    </location>
</feature>
<dbReference type="Pfam" id="PF03609">
    <property type="entry name" value="EII-Sor"/>
    <property type="match status" value="1"/>
</dbReference>
<evidence type="ECO:0000256" key="7">
    <source>
        <dbReference type="ARBA" id="ARBA00022989"/>
    </source>
</evidence>
<feature type="transmembrane region" description="Helical" evidence="9">
    <location>
        <begin position="513"/>
        <end position="532"/>
    </location>
</feature>
<comment type="subcellular location">
    <subcellularLocation>
        <location evidence="1">Cell membrane</location>
        <topology evidence="1">Multi-pass membrane protein</topology>
    </subcellularLocation>
</comment>
<evidence type="ECO:0000256" key="6">
    <source>
        <dbReference type="ARBA" id="ARBA00022692"/>
    </source>
</evidence>
<evidence type="ECO:0000256" key="1">
    <source>
        <dbReference type="ARBA" id="ARBA00004651"/>
    </source>
</evidence>
<dbReference type="PANTHER" id="PTHR32502">
    <property type="entry name" value="N-ACETYLGALACTOSAMINE PERMEASE II COMPONENT-RELATED"/>
    <property type="match status" value="1"/>
</dbReference>